<gene>
    <name evidence="1" type="ORF">RMSM_02055</name>
</gene>
<dbReference type="PATRIC" id="fig|1265738.3.peg.2060"/>
<name>M5RNY6_9BACT</name>
<accession>M5RNY6</accession>
<sequence length="91" mass="9776">MRKIIGGACVIDRIPETTGMIGRRNLPANEEKPAQPAKSCWSLPVSETVAAAPMEGDARGGARYPRFSKPFENQTGFEIVGGVSTSRTARQ</sequence>
<dbReference type="Proteomes" id="UP000011991">
    <property type="component" value="Unassembled WGS sequence"/>
</dbReference>
<reference evidence="1 2" key="1">
    <citation type="journal article" date="2013" name="Mar. Genomics">
        <title>Expression of sulfatases in Rhodopirellula baltica and the diversity of sulfatases in the genus Rhodopirellula.</title>
        <authorList>
            <person name="Wegner C.E."/>
            <person name="Richter-Heitmann T."/>
            <person name="Klindworth A."/>
            <person name="Klockow C."/>
            <person name="Richter M."/>
            <person name="Achstetter T."/>
            <person name="Glockner F.O."/>
            <person name="Harder J."/>
        </authorList>
    </citation>
    <scope>NUCLEOTIDE SEQUENCE [LARGE SCALE GENOMIC DNA]</scope>
    <source>
        <strain evidence="1 2">SM1</strain>
    </source>
</reference>
<proteinExistence type="predicted"/>
<comment type="caution">
    <text evidence="1">The sequence shown here is derived from an EMBL/GenBank/DDBJ whole genome shotgun (WGS) entry which is preliminary data.</text>
</comment>
<dbReference type="EMBL" id="ANOG01000287">
    <property type="protein sequence ID" value="EMI21010.1"/>
    <property type="molecule type" value="Genomic_DNA"/>
</dbReference>
<organism evidence="1 2">
    <name type="scientific">Rhodopirellula maiorica SM1</name>
    <dbReference type="NCBI Taxonomy" id="1265738"/>
    <lineage>
        <taxon>Bacteria</taxon>
        <taxon>Pseudomonadati</taxon>
        <taxon>Planctomycetota</taxon>
        <taxon>Planctomycetia</taxon>
        <taxon>Pirellulales</taxon>
        <taxon>Pirellulaceae</taxon>
        <taxon>Novipirellula</taxon>
    </lineage>
</organism>
<dbReference type="AlphaFoldDB" id="M5RNY6"/>
<protein>
    <submittedName>
        <fullName evidence="1">Uncharacterized protein</fullName>
    </submittedName>
</protein>
<evidence type="ECO:0000313" key="1">
    <source>
        <dbReference type="EMBL" id="EMI21010.1"/>
    </source>
</evidence>
<keyword evidence="2" id="KW-1185">Reference proteome</keyword>
<evidence type="ECO:0000313" key="2">
    <source>
        <dbReference type="Proteomes" id="UP000011991"/>
    </source>
</evidence>